<dbReference type="AlphaFoldDB" id="A0A8X7S693"/>
<dbReference type="InterPro" id="IPR003871">
    <property type="entry name" value="RFA1B/D_OB_1st"/>
</dbReference>
<dbReference type="EMBL" id="JAAMPC010000008">
    <property type="protein sequence ID" value="KAG2299500.1"/>
    <property type="molecule type" value="Genomic_DNA"/>
</dbReference>
<evidence type="ECO:0000313" key="2">
    <source>
        <dbReference type="EMBL" id="KAG2299500.1"/>
    </source>
</evidence>
<sequence length="120" mass="14190">MSMVSFVPLTKLRPFKDNWRVQVKCLHSWKQNTPFAGDTFEMVLADQWQNLTLLLIYFDVVNRYTLYHPSREKFTHLLGTHRHKTYGTVNQICRRKGTFYGKQKSHRNITVSVSFPGNKI</sequence>
<dbReference type="OrthoDB" id="1931061at2759"/>
<accession>A0A8X7S693</accession>
<gene>
    <name evidence="2" type="ORF">Bca52824_035972</name>
</gene>
<proteinExistence type="predicted"/>
<dbReference type="Pfam" id="PF02721">
    <property type="entry name" value="DUF223"/>
    <property type="match status" value="1"/>
</dbReference>
<protein>
    <recommendedName>
        <fullName evidence="1">Replication protein A 70 kDa DNA-binding subunit B/D first OB fold domain-containing protein</fullName>
    </recommendedName>
</protein>
<organism evidence="2 3">
    <name type="scientific">Brassica carinata</name>
    <name type="common">Ethiopian mustard</name>
    <name type="synonym">Abyssinian cabbage</name>
    <dbReference type="NCBI Taxonomy" id="52824"/>
    <lineage>
        <taxon>Eukaryota</taxon>
        <taxon>Viridiplantae</taxon>
        <taxon>Streptophyta</taxon>
        <taxon>Embryophyta</taxon>
        <taxon>Tracheophyta</taxon>
        <taxon>Spermatophyta</taxon>
        <taxon>Magnoliopsida</taxon>
        <taxon>eudicotyledons</taxon>
        <taxon>Gunneridae</taxon>
        <taxon>Pentapetalae</taxon>
        <taxon>rosids</taxon>
        <taxon>malvids</taxon>
        <taxon>Brassicales</taxon>
        <taxon>Brassicaceae</taxon>
        <taxon>Brassiceae</taxon>
        <taxon>Brassica</taxon>
    </lineage>
</organism>
<reference evidence="2 3" key="1">
    <citation type="submission" date="2020-02" db="EMBL/GenBank/DDBJ databases">
        <authorList>
            <person name="Ma Q."/>
            <person name="Huang Y."/>
            <person name="Song X."/>
            <person name="Pei D."/>
        </authorList>
    </citation>
    <scope>NUCLEOTIDE SEQUENCE [LARGE SCALE GENOMIC DNA]</scope>
    <source>
        <strain evidence="2">Sxm20200214</strain>
        <tissue evidence="2">Leaf</tissue>
    </source>
</reference>
<keyword evidence="3" id="KW-1185">Reference proteome</keyword>
<evidence type="ECO:0000313" key="3">
    <source>
        <dbReference type="Proteomes" id="UP000886595"/>
    </source>
</evidence>
<evidence type="ECO:0000259" key="1">
    <source>
        <dbReference type="Pfam" id="PF02721"/>
    </source>
</evidence>
<dbReference type="SUPFAM" id="SSF50249">
    <property type="entry name" value="Nucleic acid-binding proteins"/>
    <property type="match status" value="1"/>
</dbReference>
<feature type="domain" description="Replication protein A 70 kDa DNA-binding subunit B/D first OB fold" evidence="1">
    <location>
        <begin position="6"/>
        <end position="48"/>
    </location>
</feature>
<dbReference type="Proteomes" id="UP000886595">
    <property type="component" value="Unassembled WGS sequence"/>
</dbReference>
<comment type="caution">
    <text evidence="2">The sequence shown here is derived from an EMBL/GenBank/DDBJ whole genome shotgun (WGS) entry which is preliminary data.</text>
</comment>
<dbReference type="InterPro" id="IPR012340">
    <property type="entry name" value="NA-bd_OB-fold"/>
</dbReference>
<name>A0A8X7S693_BRACI</name>